<protein>
    <recommendedName>
        <fullName evidence="6">Small ribosomal subunit protein mS33</fullName>
    </recommendedName>
</protein>
<evidence type="ECO:0000256" key="5">
    <source>
        <dbReference type="ARBA" id="ARBA00023274"/>
    </source>
</evidence>
<comment type="subcellular location">
    <subcellularLocation>
        <location evidence="1">Mitochondrion</location>
    </subcellularLocation>
</comment>
<gene>
    <name evidence="8" type="ORF">DdX_14220</name>
</gene>
<dbReference type="Proteomes" id="UP001201812">
    <property type="component" value="Unassembled WGS sequence"/>
</dbReference>
<evidence type="ECO:0000256" key="7">
    <source>
        <dbReference type="SAM" id="MobiDB-lite"/>
    </source>
</evidence>
<dbReference type="GO" id="GO:0005840">
    <property type="term" value="C:ribosome"/>
    <property type="evidence" value="ECO:0007669"/>
    <property type="project" value="UniProtKB-KW"/>
</dbReference>
<dbReference type="GO" id="GO:0005739">
    <property type="term" value="C:mitochondrion"/>
    <property type="evidence" value="ECO:0007669"/>
    <property type="project" value="UniProtKB-SubCell"/>
</dbReference>
<dbReference type="PANTHER" id="PTHR13362">
    <property type="entry name" value="MITOCHONDRIAL RIBOSOMAL PROTEIN S33"/>
    <property type="match status" value="1"/>
</dbReference>
<dbReference type="Pfam" id="PF08293">
    <property type="entry name" value="MRP-S33"/>
    <property type="match status" value="1"/>
</dbReference>
<dbReference type="GO" id="GO:1990904">
    <property type="term" value="C:ribonucleoprotein complex"/>
    <property type="evidence" value="ECO:0007669"/>
    <property type="project" value="UniProtKB-KW"/>
</dbReference>
<evidence type="ECO:0000256" key="2">
    <source>
        <dbReference type="ARBA" id="ARBA00008970"/>
    </source>
</evidence>
<evidence type="ECO:0000313" key="8">
    <source>
        <dbReference type="EMBL" id="KAI1704460.1"/>
    </source>
</evidence>
<accession>A0AAD4MS67</accession>
<comment type="similarity">
    <text evidence="2">Belongs to the mitochondrion-specific ribosomal protein mS33 family.</text>
</comment>
<keyword evidence="4" id="KW-0496">Mitochondrion</keyword>
<sequence>MPHKQFARIMPSRLAIHSKGLDTNTIYAKRMDRLSKQIFTEVTRPIGIRSQNIMKMMSEEPWEQREDKSVNYFPNQPMFHNLSKLLSLHGLFFDDHTLFDSVQRAIKELDGRLKPWTPGEGKADKPGQKQKTKNVIQIKPAMEIKEKKII</sequence>
<feature type="region of interest" description="Disordered" evidence="7">
    <location>
        <begin position="113"/>
        <end position="132"/>
    </location>
</feature>
<proteinExistence type="inferred from homology"/>
<dbReference type="PANTHER" id="PTHR13362:SF2">
    <property type="entry name" value="SMALL RIBOSOMAL SUBUNIT PROTEIN MS33"/>
    <property type="match status" value="1"/>
</dbReference>
<organism evidence="8 9">
    <name type="scientific">Ditylenchus destructor</name>
    <dbReference type="NCBI Taxonomy" id="166010"/>
    <lineage>
        <taxon>Eukaryota</taxon>
        <taxon>Metazoa</taxon>
        <taxon>Ecdysozoa</taxon>
        <taxon>Nematoda</taxon>
        <taxon>Chromadorea</taxon>
        <taxon>Rhabditida</taxon>
        <taxon>Tylenchina</taxon>
        <taxon>Tylenchomorpha</taxon>
        <taxon>Sphaerularioidea</taxon>
        <taxon>Anguinidae</taxon>
        <taxon>Anguininae</taxon>
        <taxon>Ditylenchus</taxon>
    </lineage>
</organism>
<comment type="caution">
    <text evidence="8">The sequence shown here is derived from an EMBL/GenBank/DDBJ whole genome shotgun (WGS) entry which is preliminary data.</text>
</comment>
<dbReference type="AlphaFoldDB" id="A0AAD4MS67"/>
<reference evidence="8" key="1">
    <citation type="submission" date="2022-01" db="EMBL/GenBank/DDBJ databases">
        <title>Genome Sequence Resource for Two Populations of Ditylenchus destructor, the Migratory Endoparasitic Phytonematode.</title>
        <authorList>
            <person name="Zhang H."/>
            <person name="Lin R."/>
            <person name="Xie B."/>
        </authorList>
    </citation>
    <scope>NUCLEOTIDE SEQUENCE</scope>
    <source>
        <strain evidence="8">BazhouSP</strain>
    </source>
</reference>
<evidence type="ECO:0000256" key="3">
    <source>
        <dbReference type="ARBA" id="ARBA00022980"/>
    </source>
</evidence>
<name>A0AAD4MS67_9BILA</name>
<evidence type="ECO:0000256" key="6">
    <source>
        <dbReference type="ARBA" id="ARBA00035132"/>
    </source>
</evidence>
<dbReference type="EMBL" id="JAKKPZ010000067">
    <property type="protein sequence ID" value="KAI1704460.1"/>
    <property type="molecule type" value="Genomic_DNA"/>
</dbReference>
<keyword evidence="9" id="KW-1185">Reference proteome</keyword>
<keyword evidence="3" id="KW-0689">Ribosomal protein</keyword>
<dbReference type="InterPro" id="IPR013219">
    <property type="entry name" value="Ribosomal_mS33"/>
</dbReference>
<keyword evidence="5" id="KW-0687">Ribonucleoprotein</keyword>
<evidence type="ECO:0000313" key="9">
    <source>
        <dbReference type="Proteomes" id="UP001201812"/>
    </source>
</evidence>
<evidence type="ECO:0000256" key="1">
    <source>
        <dbReference type="ARBA" id="ARBA00004173"/>
    </source>
</evidence>
<evidence type="ECO:0000256" key="4">
    <source>
        <dbReference type="ARBA" id="ARBA00023128"/>
    </source>
</evidence>